<comment type="similarity">
    <text evidence="2 10">Belongs to the mitochondrial carrier (TC 2.A.29) family.</text>
</comment>
<dbReference type="SUPFAM" id="SSF103506">
    <property type="entry name" value="Mitochondrial carrier"/>
    <property type="match status" value="1"/>
</dbReference>
<reference evidence="13" key="1">
    <citation type="journal article" date="2023" name="Commun. Biol.">
        <title>Genome analysis of Parmales, the sister group of diatoms, reveals the evolutionary specialization of diatoms from phago-mixotrophs to photoautotrophs.</title>
        <authorList>
            <person name="Ban H."/>
            <person name="Sato S."/>
            <person name="Yoshikawa S."/>
            <person name="Yamada K."/>
            <person name="Nakamura Y."/>
            <person name="Ichinomiya M."/>
            <person name="Sato N."/>
            <person name="Blanc-Mathieu R."/>
            <person name="Endo H."/>
            <person name="Kuwata A."/>
            <person name="Ogata H."/>
        </authorList>
    </citation>
    <scope>NUCLEOTIDE SEQUENCE [LARGE SCALE GENOMIC DNA]</scope>
</reference>
<accession>A0A9W7LA37</accession>
<dbReference type="Gene3D" id="1.50.40.10">
    <property type="entry name" value="Mitochondrial carrier domain"/>
    <property type="match status" value="1"/>
</dbReference>
<dbReference type="GO" id="GO:0022857">
    <property type="term" value="F:transmembrane transporter activity"/>
    <property type="evidence" value="ECO:0007669"/>
    <property type="project" value="TreeGrafter"/>
</dbReference>
<feature type="repeat" description="Solcar" evidence="9">
    <location>
        <begin position="246"/>
        <end position="335"/>
    </location>
</feature>
<evidence type="ECO:0000313" key="12">
    <source>
        <dbReference type="EMBL" id="GMI42698.1"/>
    </source>
</evidence>
<keyword evidence="4 9" id="KW-0812">Transmembrane</keyword>
<evidence type="ECO:0000256" key="9">
    <source>
        <dbReference type="PROSITE-ProRule" id="PRU00282"/>
    </source>
</evidence>
<feature type="repeat" description="Solcar" evidence="9">
    <location>
        <begin position="139"/>
        <end position="233"/>
    </location>
</feature>
<evidence type="ECO:0000256" key="1">
    <source>
        <dbReference type="ARBA" id="ARBA00004225"/>
    </source>
</evidence>
<name>A0A9W7LA37_9STRA</name>
<comment type="caution">
    <text evidence="12">The sequence shown here is derived from an EMBL/GenBank/DDBJ whole genome shotgun (WGS) entry which is preliminary data.</text>
</comment>
<protein>
    <recommendedName>
        <fullName evidence="14">Mitochondrial carrier protein</fullName>
    </recommendedName>
</protein>
<gene>
    <name evidence="12" type="ORF">TrCOL_g6308</name>
</gene>
<organism evidence="12 13">
    <name type="scientific">Triparma columacea</name>
    <dbReference type="NCBI Taxonomy" id="722753"/>
    <lineage>
        <taxon>Eukaryota</taxon>
        <taxon>Sar</taxon>
        <taxon>Stramenopiles</taxon>
        <taxon>Ochrophyta</taxon>
        <taxon>Bolidophyceae</taxon>
        <taxon>Parmales</taxon>
        <taxon>Triparmaceae</taxon>
        <taxon>Triparma</taxon>
    </lineage>
</organism>
<proteinExistence type="inferred from homology"/>
<evidence type="ECO:0000313" key="13">
    <source>
        <dbReference type="Proteomes" id="UP001165065"/>
    </source>
</evidence>
<evidence type="ECO:0000256" key="7">
    <source>
        <dbReference type="ARBA" id="ARBA00023128"/>
    </source>
</evidence>
<dbReference type="EMBL" id="BRYA01000179">
    <property type="protein sequence ID" value="GMI42698.1"/>
    <property type="molecule type" value="Genomic_DNA"/>
</dbReference>
<dbReference type="PANTHER" id="PTHR45624:SF24">
    <property type="entry name" value="MITOCHONDRIAL SUBSTRATE CARRIER FAMILY PROTEIN G"/>
    <property type="match status" value="1"/>
</dbReference>
<dbReference type="GO" id="GO:0031966">
    <property type="term" value="C:mitochondrial membrane"/>
    <property type="evidence" value="ECO:0007669"/>
    <property type="project" value="UniProtKB-SubCell"/>
</dbReference>
<evidence type="ECO:0000256" key="6">
    <source>
        <dbReference type="ARBA" id="ARBA00022989"/>
    </source>
</evidence>
<dbReference type="PANTHER" id="PTHR45624">
    <property type="entry name" value="MITOCHONDRIAL BASIC AMINO ACIDS TRANSPORTER-RELATED"/>
    <property type="match status" value="1"/>
</dbReference>
<evidence type="ECO:0000256" key="10">
    <source>
        <dbReference type="RuleBase" id="RU000488"/>
    </source>
</evidence>
<evidence type="ECO:0008006" key="14">
    <source>
        <dbReference type="Google" id="ProtNLM"/>
    </source>
</evidence>
<keyword evidence="6" id="KW-1133">Transmembrane helix</keyword>
<feature type="region of interest" description="Disordered" evidence="11">
    <location>
        <begin position="1"/>
        <end position="29"/>
    </location>
</feature>
<dbReference type="OrthoDB" id="193856at2759"/>
<evidence type="ECO:0000256" key="3">
    <source>
        <dbReference type="ARBA" id="ARBA00022448"/>
    </source>
</evidence>
<dbReference type="InterPro" id="IPR018108">
    <property type="entry name" value="MCP_transmembrane"/>
</dbReference>
<evidence type="ECO:0000256" key="2">
    <source>
        <dbReference type="ARBA" id="ARBA00006375"/>
    </source>
</evidence>
<keyword evidence="7" id="KW-0496">Mitochondrion</keyword>
<keyword evidence="13" id="KW-1185">Reference proteome</keyword>
<keyword evidence="8 9" id="KW-0472">Membrane</keyword>
<evidence type="ECO:0000256" key="11">
    <source>
        <dbReference type="SAM" id="MobiDB-lite"/>
    </source>
</evidence>
<dbReference type="Proteomes" id="UP001165065">
    <property type="component" value="Unassembled WGS sequence"/>
</dbReference>
<dbReference type="InterPro" id="IPR023395">
    <property type="entry name" value="MCP_dom_sf"/>
</dbReference>
<keyword evidence="3 10" id="KW-0813">Transport</keyword>
<feature type="compositionally biased region" description="Basic and acidic residues" evidence="11">
    <location>
        <begin position="17"/>
        <end position="28"/>
    </location>
</feature>
<dbReference type="PROSITE" id="PS50920">
    <property type="entry name" value="SOLCAR"/>
    <property type="match status" value="3"/>
</dbReference>
<evidence type="ECO:0000256" key="5">
    <source>
        <dbReference type="ARBA" id="ARBA00022737"/>
    </source>
</evidence>
<dbReference type="AlphaFoldDB" id="A0A9W7LA37"/>
<feature type="repeat" description="Solcar" evidence="9">
    <location>
        <begin position="42"/>
        <end position="130"/>
    </location>
</feature>
<comment type="subcellular location">
    <subcellularLocation>
        <location evidence="1">Mitochondrion membrane</location>
        <topology evidence="1">Multi-pass membrane protein</topology>
    </subcellularLocation>
</comment>
<keyword evidence="5" id="KW-0677">Repeat</keyword>
<sequence length="340" mass="37226">MSNQEEAPVSVVLPTRPQHEQHEQHDRLASTSSVFGGTIALNRGQVNYIAGVLGGVTVTFVGHPFDTVKVRLQTQPTGRDALYTNTIDCVKKTYKGEGFSGFYAGVGSPLMGQMFFRAGSFAAFHEVHSVVQGNFEGLGKYEKLLLSGGVTGAIITLMETPIDIVKTKLQTFTMKQKINPTYTAPFHNTTSCIAFLYRKYGVSGFYQASSATLFRNIPANALFFPVNEIMKDIRIAQMGYKGEGDLKLIERLSCGAAAGFCYWVGTCPLDTIKSRMMMQRLEDQRSKGLTWSKTVRLMYKEGGVATFYQGVVPLALRSIPACGAMFATVDLVRNALGSVE</sequence>
<dbReference type="Pfam" id="PF00153">
    <property type="entry name" value="Mito_carr"/>
    <property type="match status" value="3"/>
</dbReference>
<evidence type="ECO:0000256" key="4">
    <source>
        <dbReference type="ARBA" id="ARBA00022692"/>
    </source>
</evidence>
<evidence type="ECO:0000256" key="8">
    <source>
        <dbReference type="ARBA" id="ARBA00023136"/>
    </source>
</evidence>
<dbReference type="InterPro" id="IPR050567">
    <property type="entry name" value="Mitochondrial_Carrier"/>
</dbReference>